<keyword evidence="3" id="KW-1185">Reference proteome</keyword>
<dbReference type="PANTHER" id="PTHR38600:SF2">
    <property type="entry name" value="SLL0088 PROTEIN"/>
    <property type="match status" value="1"/>
</dbReference>
<comment type="caution">
    <text evidence="2">The sequence shown here is derived from an EMBL/GenBank/DDBJ whole genome shotgun (WGS) entry which is preliminary data.</text>
</comment>
<dbReference type="PANTHER" id="PTHR38600">
    <property type="entry name" value="TRANSCRIPTIONAL REGULATORY PROTEIN"/>
    <property type="match status" value="1"/>
</dbReference>
<dbReference type="Gene3D" id="1.10.10.10">
    <property type="entry name" value="Winged helix-like DNA-binding domain superfamily/Winged helix DNA-binding domain"/>
    <property type="match status" value="1"/>
</dbReference>
<dbReference type="SMART" id="SM00418">
    <property type="entry name" value="HTH_ARSR"/>
    <property type="match status" value="1"/>
</dbReference>
<name>A0ABN1PIP1_9PSEU</name>
<sequence length="113" mass="12821">MVQCSDGLDDSFRALADPTRRGILERLGAREASVSELAEQFDMTLTGMKKHIAVLEEAGLVTTEKVGRVRICRIGPRRLEDETAWIARYQEMLEARLDRLGTFLERTKGDPER</sequence>
<reference evidence="2 3" key="1">
    <citation type="journal article" date="2019" name="Int. J. Syst. Evol. Microbiol.">
        <title>The Global Catalogue of Microorganisms (GCM) 10K type strain sequencing project: providing services to taxonomists for standard genome sequencing and annotation.</title>
        <authorList>
            <consortium name="The Broad Institute Genomics Platform"/>
            <consortium name="The Broad Institute Genome Sequencing Center for Infectious Disease"/>
            <person name="Wu L."/>
            <person name="Ma J."/>
        </authorList>
    </citation>
    <scope>NUCLEOTIDE SEQUENCE [LARGE SCALE GENOMIC DNA]</scope>
    <source>
        <strain evidence="2 3">JCM 11117</strain>
    </source>
</reference>
<dbReference type="NCBIfam" id="NF033788">
    <property type="entry name" value="HTH_metalloreg"/>
    <property type="match status" value="1"/>
</dbReference>
<feature type="domain" description="HTH arsR-type" evidence="1">
    <location>
        <begin position="1"/>
        <end position="94"/>
    </location>
</feature>
<gene>
    <name evidence="2" type="ORF">GCM10009559_14750</name>
</gene>
<dbReference type="PRINTS" id="PR00778">
    <property type="entry name" value="HTHARSR"/>
</dbReference>
<dbReference type="InterPro" id="IPR036390">
    <property type="entry name" value="WH_DNA-bd_sf"/>
</dbReference>
<dbReference type="InterPro" id="IPR036388">
    <property type="entry name" value="WH-like_DNA-bd_sf"/>
</dbReference>
<dbReference type="Pfam" id="PF12840">
    <property type="entry name" value="HTH_20"/>
    <property type="match status" value="1"/>
</dbReference>
<dbReference type="PROSITE" id="PS50987">
    <property type="entry name" value="HTH_ARSR_2"/>
    <property type="match status" value="1"/>
</dbReference>
<dbReference type="InterPro" id="IPR001845">
    <property type="entry name" value="HTH_ArsR_DNA-bd_dom"/>
</dbReference>
<accession>A0ABN1PIP1</accession>
<dbReference type="InterPro" id="IPR011991">
    <property type="entry name" value="ArsR-like_HTH"/>
</dbReference>
<evidence type="ECO:0000313" key="2">
    <source>
        <dbReference type="EMBL" id="GAA0928359.1"/>
    </source>
</evidence>
<dbReference type="RefSeq" id="WP_343940314.1">
    <property type="nucleotide sequence ID" value="NZ_BAAAHP010000038.1"/>
</dbReference>
<evidence type="ECO:0000259" key="1">
    <source>
        <dbReference type="PROSITE" id="PS50987"/>
    </source>
</evidence>
<dbReference type="EMBL" id="BAAAHP010000038">
    <property type="protein sequence ID" value="GAA0928359.1"/>
    <property type="molecule type" value="Genomic_DNA"/>
</dbReference>
<evidence type="ECO:0000313" key="3">
    <source>
        <dbReference type="Proteomes" id="UP001499967"/>
    </source>
</evidence>
<organism evidence="2 3">
    <name type="scientific">Pseudonocardia zijingensis</name>
    <dbReference type="NCBI Taxonomy" id="153376"/>
    <lineage>
        <taxon>Bacteria</taxon>
        <taxon>Bacillati</taxon>
        <taxon>Actinomycetota</taxon>
        <taxon>Actinomycetes</taxon>
        <taxon>Pseudonocardiales</taxon>
        <taxon>Pseudonocardiaceae</taxon>
        <taxon>Pseudonocardia</taxon>
    </lineage>
</organism>
<dbReference type="CDD" id="cd00090">
    <property type="entry name" value="HTH_ARSR"/>
    <property type="match status" value="1"/>
</dbReference>
<dbReference type="Proteomes" id="UP001499967">
    <property type="component" value="Unassembled WGS sequence"/>
</dbReference>
<protein>
    <submittedName>
        <fullName evidence="2">Metalloregulator ArsR/SmtB family transcription factor</fullName>
    </submittedName>
</protein>
<proteinExistence type="predicted"/>
<dbReference type="SUPFAM" id="SSF46785">
    <property type="entry name" value="Winged helix' DNA-binding domain"/>
    <property type="match status" value="1"/>
</dbReference>